<dbReference type="PROSITE" id="PS50943">
    <property type="entry name" value="HTH_CROC1"/>
    <property type="match status" value="1"/>
</dbReference>
<evidence type="ECO:0000256" key="1">
    <source>
        <dbReference type="SAM" id="Coils"/>
    </source>
</evidence>
<dbReference type="InterPro" id="IPR013610">
    <property type="entry name" value="ArdC_N"/>
</dbReference>
<dbReference type="SUPFAM" id="SSF47413">
    <property type="entry name" value="lambda repressor-like DNA-binding domains"/>
    <property type="match status" value="1"/>
</dbReference>
<dbReference type="GO" id="GO:0003697">
    <property type="term" value="F:single-stranded DNA binding"/>
    <property type="evidence" value="ECO:0007669"/>
    <property type="project" value="InterPro"/>
</dbReference>
<dbReference type="Proteomes" id="UP000283834">
    <property type="component" value="Unassembled WGS sequence"/>
</dbReference>
<dbReference type="InterPro" id="IPR001387">
    <property type="entry name" value="Cro/C1-type_HTH"/>
</dbReference>
<dbReference type="InterPro" id="IPR041131">
    <property type="entry name" value="MuF_C"/>
</dbReference>
<name>A0A412NDL9_MEDGN</name>
<feature type="domain" description="HTH cro/C1-type" evidence="2">
    <location>
        <begin position="472"/>
        <end position="524"/>
    </location>
</feature>
<accession>A0A412NDL9</accession>
<dbReference type="Pfam" id="PF18818">
    <property type="entry name" value="MPTase-PolyVal"/>
    <property type="match status" value="1"/>
</dbReference>
<dbReference type="Gene3D" id="1.10.260.40">
    <property type="entry name" value="lambda repressor-like DNA-binding domains"/>
    <property type="match status" value="1"/>
</dbReference>
<comment type="caution">
    <text evidence="3">The sequence shown here is derived from an EMBL/GenBank/DDBJ whole genome shotgun (WGS) entry which is preliminary data.</text>
</comment>
<reference evidence="3 4" key="1">
    <citation type="submission" date="2018-08" db="EMBL/GenBank/DDBJ databases">
        <title>A genome reference for cultivated species of the human gut microbiota.</title>
        <authorList>
            <person name="Zou Y."/>
            <person name="Xue W."/>
            <person name="Luo G."/>
        </authorList>
    </citation>
    <scope>NUCLEOTIDE SEQUENCE [LARGE SCALE GENOMIC DNA]</scope>
    <source>
        <strain evidence="3 4">AF19-16AC</strain>
    </source>
</reference>
<dbReference type="AlphaFoldDB" id="A0A412NDL9"/>
<dbReference type="Pfam" id="PF01381">
    <property type="entry name" value="HTH_3"/>
    <property type="match status" value="1"/>
</dbReference>
<dbReference type="InterPro" id="IPR010982">
    <property type="entry name" value="Lambda_DNA-bd_dom_sf"/>
</dbReference>
<dbReference type="CDD" id="cd00093">
    <property type="entry name" value="HTH_XRE"/>
    <property type="match status" value="1"/>
</dbReference>
<dbReference type="Pfam" id="PF08401">
    <property type="entry name" value="ArdcN"/>
    <property type="match status" value="1"/>
</dbReference>
<dbReference type="EMBL" id="QRWQ01000017">
    <property type="protein sequence ID" value="RGT36521.1"/>
    <property type="molecule type" value="Genomic_DNA"/>
</dbReference>
<evidence type="ECO:0000313" key="3">
    <source>
        <dbReference type="EMBL" id="RGT36521.1"/>
    </source>
</evidence>
<organism evidence="3 4">
    <name type="scientific">Mediterraneibacter gnavus</name>
    <name type="common">Ruminococcus gnavus</name>
    <dbReference type="NCBI Taxonomy" id="33038"/>
    <lineage>
        <taxon>Bacteria</taxon>
        <taxon>Bacillati</taxon>
        <taxon>Bacillota</taxon>
        <taxon>Clostridia</taxon>
        <taxon>Lachnospirales</taxon>
        <taxon>Lachnospiraceae</taxon>
        <taxon>Mediterraneibacter</taxon>
    </lineage>
</organism>
<feature type="coiled-coil region" evidence="1">
    <location>
        <begin position="535"/>
        <end position="594"/>
    </location>
</feature>
<keyword evidence="1" id="KW-0175">Coiled coil</keyword>
<dbReference type="Pfam" id="PF18819">
    <property type="entry name" value="MuF_C"/>
    <property type="match status" value="1"/>
</dbReference>
<protein>
    <submittedName>
        <fullName evidence="3">DUF1738 domain-containing protein</fullName>
    </submittedName>
</protein>
<evidence type="ECO:0000259" key="2">
    <source>
        <dbReference type="PROSITE" id="PS50943"/>
    </source>
</evidence>
<dbReference type="InterPro" id="IPR041459">
    <property type="entry name" value="MPTase-PolyVal"/>
</dbReference>
<proteinExistence type="predicted"/>
<dbReference type="RefSeq" id="WP_118047334.1">
    <property type="nucleotide sequence ID" value="NZ_JADNIZ010000002.1"/>
</dbReference>
<gene>
    <name evidence="3" type="ORF">DWX36_13905</name>
</gene>
<sequence length="819" mass="94751">MTKLQQQLAEQFLHILEEEKLDWRKEWSGIPERPYNPISKTVYHGSNYFSLLLTSMVKGYQDPRWCTFAQIKEQGWTLKAGKGQSAKIEFWYPYDREQKKSISWQEFREVGGQNNDRYQLYSRAYSVYNGDMIIGIPKLEVRQNEIQPVELVDTISRNMGVPISYHQTARAFYRPIEDRIYLPYRQQFNSEYAYASTALHELSHATGAEHRLNRKQGGEFGTEPYAYEELVAEISSCFLSSELPIGQTEEHLQNHKAYVQSWIQGIKEQPEALFRAVKDAEQAAVYLEYHGGLITLEEYQTYGIEIEPASKIRNTVPKFGTEETGEVQKVAIESTMDYEDLDFHVNRYNEKGYGREAYYRIVSLNEEGIVTPVDRTVYRNLEQVRTAISQKTEWKEVLYEDLIQEAMKNRVERVSFPNLKQSDGWRLAKEGEHYTVYLDGERFLTGTSEKVQELNRRAGEGKHPMLQRAFTALREQQGMSLEEVAEKMYLSVPEVKAVEKGVLQLQPESLQLFCNACGVSVDALREGKVIKQASADQLKEGINKMTRQIDQLENNQTYLQGIVERYGLETSPELEEAKRKIAAYEKSIGRTESMINQASTEQILAYGKKCEAYLDFGNSVDRVLHPLEKEKYYQGKRRHEAILVCNTPEMIQNVGLRELPMHITQKHVLDCLHEKTVDNVHYHGLSTQELKRLPEALESPVILAESLTKDDSLVAVLDYREQDGNPVIVAVRPNGNAMYELRKVDSNFITSMYGKDNFSEFCQRILDQGKLLYANKEKGEKLGYYLENQKSQIPEYDKILKKMALSESEQIKPKHIRRF</sequence>
<evidence type="ECO:0000313" key="4">
    <source>
        <dbReference type="Proteomes" id="UP000283834"/>
    </source>
</evidence>
<dbReference type="SMART" id="SM00530">
    <property type="entry name" value="HTH_XRE"/>
    <property type="match status" value="1"/>
</dbReference>